<comment type="caution">
    <text evidence="6">The sequence shown here is derived from an EMBL/GenBank/DDBJ whole genome shotgun (WGS) entry which is preliminary data.</text>
</comment>
<dbReference type="InterPro" id="IPR003722">
    <property type="entry name" value="Cbl_synth_CobH/CbiC"/>
</dbReference>
<feature type="domain" description="Cobalamin biosynthesis precorrin-8X methylmutase CobH/CbiC" evidence="5">
    <location>
        <begin position="17"/>
        <end position="203"/>
    </location>
</feature>
<keyword evidence="3" id="KW-0169">Cobalamin biosynthesis</keyword>
<dbReference type="GO" id="GO:0009236">
    <property type="term" value="P:cobalamin biosynthetic process"/>
    <property type="evidence" value="ECO:0007669"/>
    <property type="project" value="UniProtKB-KW"/>
</dbReference>
<evidence type="ECO:0000256" key="4">
    <source>
        <dbReference type="ARBA" id="ARBA00023235"/>
    </source>
</evidence>
<dbReference type="PANTHER" id="PTHR43588:SF1">
    <property type="entry name" value="COBALT-PRECORRIN-8 METHYLMUTASE"/>
    <property type="match status" value="1"/>
</dbReference>
<gene>
    <name evidence="6" type="ORF">C7380_101235</name>
</gene>
<comment type="pathway">
    <text evidence="1">Cofactor biosynthesis; adenosylcobalamin biosynthesis.</text>
</comment>
<evidence type="ECO:0000256" key="1">
    <source>
        <dbReference type="ARBA" id="ARBA00004953"/>
    </source>
</evidence>
<dbReference type="GO" id="GO:0016993">
    <property type="term" value="F:precorrin-8X methylmutase activity"/>
    <property type="evidence" value="ECO:0007669"/>
    <property type="project" value="InterPro"/>
</dbReference>
<dbReference type="SUPFAM" id="SSF63965">
    <property type="entry name" value="Precorrin-8X methylmutase CbiC/CobH"/>
    <property type="match status" value="1"/>
</dbReference>
<name>A0AA45HK27_9BACT</name>
<dbReference type="Gene3D" id="3.40.50.10230">
    <property type="entry name" value="Cobalamin biosynthesis CobH/CbiC, precorrin-8X methylmutase"/>
    <property type="match status" value="1"/>
</dbReference>
<keyword evidence="4" id="KW-0413">Isomerase</keyword>
<evidence type="ECO:0000256" key="3">
    <source>
        <dbReference type="ARBA" id="ARBA00022573"/>
    </source>
</evidence>
<evidence type="ECO:0000256" key="2">
    <source>
        <dbReference type="ARBA" id="ARBA00009774"/>
    </source>
</evidence>
<dbReference type="Proteomes" id="UP000245921">
    <property type="component" value="Unassembled WGS sequence"/>
</dbReference>
<protein>
    <submittedName>
        <fullName evidence="6">Precorrin-8X methylmutase</fullName>
    </submittedName>
</protein>
<evidence type="ECO:0000313" key="6">
    <source>
        <dbReference type="EMBL" id="PWJ96660.1"/>
    </source>
</evidence>
<evidence type="ECO:0000313" key="7">
    <source>
        <dbReference type="Proteomes" id="UP000245921"/>
    </source>
</evidence>
<sequence>MGVGIQMHNYIVNPKNIEKRSFEIITEALGEKLNDVDPIKSNVIKRVIHTTGNLDMWNKLYFSEDYFDFFKRKIQNKKIYTDVNMIKSGLSKNFVKNLNIDCFISDEAISKKSKLTGISRAYLSMEKALEMEDGIFIVGNAPTALFKLLESKKKLFIIGVPVGFVGAAESKEALMKSQHSFITLPGNMGGSTIAVAIFNALIRSL</sequence>
<organism evidence="6 7">
    <name type="scientific">Oceanotoga teriensis</name>
    <dbReference type="NCBI Taxonomy" id="515440"/>
    <lineage>
        <taxon>Bacteria</taxon>
        <taxon>Thermotogati</taxon>
        <taxon>Thermotogota</taxon>
        <taxon>Thermotogae</taxon>
        <taxon>Petrotogales</taxon>
        <taxon>Petrotogaceae</taxon>
        <taxon>Oceanotoga</taxon>
    </lineage>
</organism>
<keyword evidence="7" id="KW-1185">Reference proteome</keyword>
<dbReference type="Pfam" id="PF02570">
    <property type="entry name" value="CbiC"/>
    <property type="match status" value="1"/>
</dbReference>
<evidence type="ECO:0000259" key="5">
    <source>
        <dbReference type="Pfam" id="PF02570"/>
    </source>
</evidence>
<proteinExistence type="inferred from homology"/>
<accession>A0AA45HK27</accession>
<dbReference type="InterPro" id="IPR036588">
    <property type="entry name" value="CobH/CbiC_sf"/>
</dbReference>
<reference evidence="6 7" key="1">
    <citation type="submission" date="2018-05" db="EMBL/GenBank/DDBJ databases">
        <title>Genomic Encyclopedia of Type Strains, Phase IV (KMG-IV): sequencing the most valuable type-strain genomes for metagenomic binning, comparative biology and taxonomic classification.</title>
        <authorList>
            <person name="Goeker M."/>
        </authorList>
    </citation>
    <scope>NUCLEOTIDE SEQUENCE [LARGE SCALE GENOMIC DNA]</scope>
    <source>
        <strain evidence="6 7">DSM 24906</strain>
    </source>
</reference>
<dbReference type="EMBL" id="QGGI01000001">
    <property type="protein sequence ID" value="PWJ96660.1"/>
    <property type="molecule type" value="Genomic_DNA"/>
</dbReference>
<comment type="similarity">
    <text evidence="2">Belongs to the CobH/CbiC family.</text>
</comment>
<dbReference type="AlphaFoldDB" id="A0AA45HK27"/>
<dbReference type="PANTHER" id="PTHR43588">
    <property type="entry name" value="COBALT-PRECORRIN-8 METHYLMUTASE"/>
    <property type="match status" value="1"/>
</dbReference>